<evidence type="ECO:0000256" key="6">
    <source>
        <dbReference type="ARBA" id="ARBA00022723"/>
    </source>
</evidence>
<dbReference type="SUPFAM" id="SSF143548">
    <property type="entry name" value="Serine metabolism enzymes domain"/>
    <property type="match status" value="1"/>
</dbReference>
<evidence type="ECO:0000313" key="15">
    <source>
        <dbReference type="EMBL" id="AKT38802.1"/>
    </source>
</evidence>
<gene>
    <name evidence="15" type="ORF">CMC5_029480</name>
</gene>
<dbReference type="EMBL" id="CP012159">
    <property type="protein sequence ID" value="AKT38802.1"/>
    <property type="molecule type" value="Genomic_DNA"/>
</dbReference>
<dbReference type="NCBIfam" id="TIGR00720">
    <property type="entry name" value="sda_mono"/>
    <property type="match status" value="1"/>
</dbReference>
<evidence type="ECO:0000256" key="8">
    <source>
        <dbReference type="ARBA" id="ARBA00023014"/>
    </source>
</evidence>
<evidence type="ECO:0000313" key="16">
    <source>
        <dbReference type="Proteomes" id="UP000067626"/>
    </source>
</evidence>
<dbReference type="InterPro" id="IPR005130">
    <property type="entry name" value="Ser_deHydtase-like_asu"/>
</dbReference>
<dbReference type="PANTHER" id="PTHR30182">
    <property type="entry name" value="L-SERINE DEHYDRATASE"/>
    <property type="match status" value="1"/>
</dbReference>
<feature type="region of interest" description="Disordered" evidence="12">
    <location>
        <begin position="156"/>
        <end position="185"/>
    </location>
</feature>
<dbReference type="Gene3D" id="3.30.1330.90">
    <property type="entry name" value="D-3-phosphoglycerate dehydrogenase, domain 3"/>
    <property type="match status" value="1"/>
</dbReference>
<evidence type="ECO:0000256" key="12">
    <source>
        <dbReference type="SAM" id="MobiDB-lite"/>
    </source>
</evidence>
<dbReference type="EC" id="4.3.1.17" evidence="11"/>
<evidence type="ECO:0000256" key="9">
    <source>
        <dbReference type="ARBA" id="ARBA00023239"/>
    </source>
</evidence>
<evidence type="ECO:0000259" key="13">
    <source>
        <dbReference type="Pfam" id="PF03313"/>
    </source>
</evidence>
<keyword evidence="4 11" id="KW-0312">Gluconeogenesis</keyword>
<dbReference type="InterPro" id="IPR005131">
    <property type="entry name" value="Ser_deHydtase_bsu"/>
</dbReference>
<keyword evidence="9 11" id="KW-0456">Lyase</keyword>
<evidence type="ECO:0000256" key="7">
    <source>
        <dbReference type="ARBA" id="ARBA00023004"/>
    </source>
</evidence>
<dbReference type="GO" id="GO:0003941">
    <property type="term" value="F:L-serine ammonia-lyase activity"/>
    <property type="evidence" value="ECO:0007669"/>
    <property type="project" value="UniProtKB-UniRule"/>
</dbReference>
<evidence type="ECO:0000256" key="2">
    <source>
        <dbReference type="ARBA" id="ARBA00004742"/>
    </source>
</evidence>
<dbReference type="GO" id="GO:0046872">
    <property type="term" value="F:metal ion binding"/>
    <property type="evidence" value="ECO:0007669"/>
    <property type="project" value="UniProtKB-KW"/>
</dbReference>
<comment type="catalytic activity">
    <reaction evidence="10 11">
        <text>L-serine = pyruvate + NH4(+)</text>
        <dbReference type="Rhea" id="RHEA:19169"/>
        <dbReference type="ChEBI" id="CHEBI:15361"/>
        <dbReference type="ChEBI" id="CHEBI:28938"/>
        <dbReference type="ChEBI" id="CHEBI:33384"/>
        <dbReference type="EC" id="4.3.1.17"/>
    </reaction>
</comment>
<comment type="cofactor">
    <cofactor evidence="1 11">
        <name>[4Fe-4S] cluster</name>
        <dbReference type="ChEBI" id="CHEBI:49883"/>
    </cofactor>
</comment>
<keyword evidence="8 11" id="KW-0411">Iron-sulfur</keyword>
<comment type="similarity">
    <text evidence="3 11">Belongs to the iron-sulfur dependent L-serine dehydratase family.</text>
</comment>
<organism evidence="15 16">
    <name type="scientific">Chondromyces crocatus</name>
    <dbReference type="NCBI Taxonomy" id="52"/>
    <lineage>
        <taxon>Bacteria</taxon>
        <taxon>Pseudomonadati</taxon>
        <taxon>Myxococcota</taxon>
        <taxon>Polyangia</taxon>
        <taxon>Polyangiales</taxon>
        <taxon>Polyangiaceae</taxon>
        <taxon>Chondromyces</taxon>
    </lineage>
</organism>
<feature type="compositionally biased region" description="Polar residues" evidence="12">
    <location>
        <begin position="163"/>
        <end position="172"/>
    </location>
</feature>
<dbReference type="PATRIC" id="fig|52.7.peg.3246"/>
<evidence type="ECO:0000256" key="3">
    <source>
        <dbReference type="ARBA" id="ARBA00008636"/>
    </source>
</evidence>
<dbReference type="GO" id="GO:0051539">
    <property type="term" value="F:4 iron, 4 sulfur cluster binding"/>
    <property type="evidence" value="ECO:0007669"/>
    <property type="project" value="UniProtKB-UniRule"/>
</dbReference>
<dbReference type="Pfam" id="PF03315">
    <property type="entry name" value="SDH_beta"/>
    <property type="match status" value="1"/>
</dbReference>
<feature type="domain" description="Serine dehydratase beta chain" evidence="14">
    <location>
        <begin position="4"/>
        <end position="155"/>
    </location>
</feature>
<keyword evidence="16" id="KW-1185">Reference proteome</keyword>
<feature type="domain" description="Serine dehydratase-like alpha subunit" evidence="13">
    <location>
        <begin position="202"/>
        <end position="466"/>
    </location>
</feature>
<reference evidence="15 16" key="1">
    <citation type="submission" date="2015-07" db="EMBL/GenBank/DDBJ databases">
        <title>Genome analysis of myxobacterium Chondromyces crocatus Cm c5 reveals a high potential for natural compound synthesis and the genetic basis for the loss of fruiting body formation.</title>
        <authorList>
            <person name="Zaburannyi N."/>
            <person name="Bunk B."/>
            <person name="Maier J."/>
            <person name="Overmann J."/>
            <person name="Mueller R."/>
        </authorList>
    </citation>
    <scope>NUCLEOTIDE SEQUENCE [LARGE SCALE GENOMIC DNA]</scope>
    <source>
        <strain evidence="15 16">Cm c5</strain>
    </source>
</reference>
<evidence type="ECO:0000256" key="1">
    <source>
        <dbReference type="ARBA" id="ARBA00001966"/>
    </source>
</evidence>
<keyword evidence="5 11" id="KW-0004">4Fe-4S</keyword>
<dbReference type="OrthoDB" id="9805537at2"/>
<name>A0A0K1EDP0_CHOCO</name>
<dbReference type="InterPro" id="IPR051318">
    <property type="entry name" value="Fe-S_L-Ser"/>
</dbReference>
<dbReference type="GO" id="GO:0006094">
    <property type="term" value="P:gluconeogenesis"/>
    <property type="evidence" value="ECO:0007669"/>
    <property type="project" value="UniProtKB-KW"/>
</dbReference>
<dbReference type="AlphaFoldDB" id="A0A0K1EDP0"/>
<dbReference type="STRING" id="52.CMC5_029480"/>
<dbReference type="InterPro" id="IPR029009">
    <property type="entry name" value="ASB_dom_sf"/>
</dbReference>
<comment type="pathway">
    <text evidence="2">Carbohydrate biosynthesis; gluconeogenesis.</text>
</comment>
<dbReference type="RefSeq" id="WP_050430986.1">
    <property type="nucleotide sequence ID" value="NZ_CP012159.1"/>
</dbReference>
<dbReference type="FunFam" id="3.30.1330.90:FF:000001">
    <property type="entry name" value="L-serine ammonia-lyase 1"/>
    <property type="match status" value="1"/>
</dbReference>
<sequence length="483" mass="51114">MAISVFDLFKIGIGPSSSHTVGPMRAARSFALALHEAGLLDRTAAVRSELFGSLGATGRGHGSDKAVILGLLGETPDEVDVERVDDMVTEVRRGGALRLLGRRVVAFREPAHLALVRRSLPHHPNGMRFTALDETGASVLSRVYYSVGGGFVVDAPEPVDEAGSTSSRSPTALQGARDAEDSSLPHPFHTGAQLLARCQASELSISQLMLANERVTRSDAEIRAGLDRIWQVMQTCVQRGCRTEGILPGGLKVHRRAPALYRKLMDHPEAGLRDPLTALDWVSLYALSVSEENAGGGRVVTAPTNGAAGIIPAVLHYYRRFVPTATDEGVQRFLLTAAAIGVLYKENASISGAEVGCQGEVGSACSMAAGALCEVMGGSPAQAENAAEIAMEHNLGLTCDPIGGLVQVPCIERNAMAAIKAINAARMALHGNGQHFVSLDKVIRTMRITGEDMKDKYKETARGGLAVRFVEAPADVSVGLPEC</sequence>
<dbReference type="KEGG" id="ccro:CMC5_029480"/>
<dbReference type="InterPro" id="IPR004644">
    <property type="entry name" value="Fe-S_L-Ser_mono"/>
</dbReference>
<dbReference type="Proteomes" id="UP000067626">
    <property type="component" value="Chromosome"/>
</dbReference>
<keyword evidence="7 11" id="KW-0408">Iron</keyword>
<keyword evidence="6 11" id="KW-0479">Metal-binding</keyword>
<accession>A0A0K1EDP0</accession>
<protein>
    <recommendedName>
        <fullName evidence="11">L-serine dehydratase</fullName>
        <ecNumber evidence="11">4.3.1.17</ecNumber>
    </recommendedName>
</protein>
<evidence type="ECO:0000259" key="14">
    <source>
        <dbReference type="Pfam" id="PF03315"/>
    </source>
</evidence>
<evidence type="ECO:0000256" key="10">
    <source>
        <dbReference type="ARBA" id="ARBA00049406"/>
    </source>
</evidence>
<evidence type="ECO:0000256" key="11">
    <source>
        <dbReference type="RuleBase" id="RU366059"/>
    </source>
</evidence>
<evidence type="ECO:0000256" key="5">
    <source>
        <dbReference type="ARBA" id="ARBA00022485"/>
    </source>
</evidence>
<dbReference type="PANTHER" id="PTHR30182:SF1">
    <property type="entry name" value="L-SERINE DEHYDRATASE 1"/>
    <property type="match status" value="1"/>
</dbReference>
<dbReference type="Pfam" id="PF03313">
    <property type="entry name" value="SDH_alpha"/>
    <property type="match status" value="1"/>
</dbReference>
<proteinExistence type="inferred from homology"/>
<evidence type="ECO:0000256" key="4">
    <source>
        <dbReference type="ARBA" id="ARBA00022432"/>
    </source>
</evidence>